<reference evidence="3" key="1">
    <citation type="journal article" date="2016" name="Nature">
        <title>Redefining the invertebrate RNA virosphere.</title>
        <authorList>
            <person name="Shi M."/>
            <person name="Lin X.D."/>
            <person name="Tian J.H."/>
            <person name="Chen L.J."/>
            <person name="Chen X."/>
            <person name="Li C.X."/>
            <person name="Qin X.C."/>
            <person name="Li J."/>
            <person name="Cao J.P."/>
            <person name="Eden J.S."/>
            <person name="Buchmann J."/>
            <person name="Wang W."/>
            <person name="Xu J."/>
            <person name="Holmes E.C."/>
            <person name="Zhang Y.Z."/>
        </authorList>
    </citation>
    <scope>NUCLEOTIDE SEQUENCE</scope>
    <source>
        <strain evidence="3">SHWC0209c12775</strain>
    </source>
</reference>
<dbReference type="GO" id="GO:0039666">
    <property type="term" value="P:virion attachment to host cell pilus"/>
    <property type="evidence" value="ECO:0007669"/>
    <property type="project" value="UniProtKB-KW"/>
</dbReference>
<sequence length="376" mass="42152">MTNKFYQVGDANGSYYEERSQIGTDTPKHLRKKGLWPVNPYVGTRAYRLRTYSKIQDPWGNTHSSGPWRVDDFVQLSNGQPQYPAFADLLIKLREKWSDTDLNLGMYLSPEGRDSLQMMGNSMLRLANSARSLKRGDFGGFVRNLNDLPRSDRKVSARKFNQGDISGAFLAAHLGWEPLIKDTYEASQLVNLEEESVRVSARKLGSLGSTAIGIDNYPGATLTTDNKVQLQLTLNMTRKPTFSQRFGLDNPFLIAWELVPLSFVADYFLPIGRVIAGMGAVSALYGSRGWQKAYSRRLGTITMPKGTAVMNLWGVPYALKNDIKFVDSFSRFERSVYSPSFSDPLRGLKVTLPDGVWKLSTLAALTHQRIISLSKK</sequence>
<comment type="similarity">
    <text evidence="2">Belongs to the Leviviricetes maturation protein family.</text>
</comment>
<evidence type="ECO:0000256" key="1">
    <source>
        <dbReference type="ARBA" id="ARBA00023104"/>
    </source>
</evidence>
<dbReference type="InterPro" id="IPR005563">
    <property type="entry name" value="A_protein"/>
</dbReference>
<proteinExistence type="inferred from homology"/>
<dbReference type="EMBL" id="KX883558">
    <property type="protein sequence ID" value="APG77172.1"/>
    <property type="molecule type" value="Genomic_RNA"/>
</dbReference>
<keyword evidence="1" id="KW-1161">Viral attachment to host cell</keyword>
<keyword evidence="1" id="KW-0946">Virion</keyword>
<organism evidence="3">
    <name type="scientific">Shahe levi-like virus 3</name>
    <dbReference type="NCBI Taxonomy" id="1923428"/>
    <lineage>
        <taxon>Viruses</taxon>
        <taxon>Riboviria</taxon>
    </lineage>
</organism>
<evidence type="ECO:0000256" key="2">
    <source>
        <dbReference type="ARBA" id="ARBA00035110"/>
    </source>
</evidence>
<accession>A0A1L3KIJ6</accession>
<evidence type="ECO:0008006" key="4">
    <source>
        <dbReference type="Google" id="ProtNLM"/>
    </source>
</evidence>
<protein>
    <recommendedName>
        <fullName evidence="4">Maturation protein</fullName>
    </recommendedName>
</protein>
<keyword evidence="1" id="KW-0945">Host-virus interaction</keyword>
<keyword evidence="1" id="KW-1160">Virus entry into host cell</keyword>
<name>A0A1L3KIJ6_9VIRU</name>
<dbReference type="Pfam" id="PF03863">
    <property type="entry name" value="Phage_mat-A"/>
    <property type="match status" value="1"/>
</dbReference>
<keyword evidence="1" id="KW-1175">Viral attachment to host cell pilus</keyword>
<evidence type="ECO:0000313" key="3">
    <source>
        <dbReference type="EMBL" id="APG77172.1"/>
    </source>
</evidence>